<dbReference type="PANTHER" id="PTHR44757:SF2">
    <property type="entry name" value="BIOFILM ARCHITECTURE MAINTENANCE PROTEIN MBAA"/>
    <property type="match status" value="1"/>
</dbReference>
<evidence type="ECO:0008006" key="7">
    <source>
        <dbReference type="Google" id="ProtNLM"/>
    </source>
</evidence>
<dbReference type="SUPFAM" id="SSF55781">
    <property type="entry name" value="GAF domain-like"/>
    <property type="match status" value="1"/>
</dbReference>
<dbReference type="PROSITE" id="PS50887">
    <property type="entry name" value="GGDEF"/>
    <property type="match status" value="1"/>
</dbReference>
<dbReference type="Gene3D" id="3.30.70.270">
    <property type="match status" value="1"/>
</dbReference>
<dbReference type="SUPFAM" id="SSF55073">
    <property type="entry name" value="Nucleotide cyclase"/>
    <property type="match status" value="1"/>
</dbReference>
<dbReference type="SMART" id="SM00086">
    <property type="entry name" value="PAC"/>
    <property type="match status" value="4"/>
</dbReference>
<dbReference type="InterPro" id="IPR013767">
    <property type="entry name" value="PAS_fold"/>
</dbReference>
<sequence length="1373" mass="146683">MFATVIGAVTLAGWLLGVRGLTSVVPGMPEMKVLTAIGLVASGTALVCLAPAGAPRSLRVGRAGGGLVAAIGAAVCFEYLVQPVGIDQLLFRDPAATLPGRPSPHTAVAFIALGLALVTVDLRRLPGWVHPALVAVLAGVVEFALVGYVYGVDYLRGLSGQTGMAPNTLVALVALTVGVLALRPDRGIASLLRGADAGAQMARALIPVATMGPVALGAVRFVLQEHGLIGLRVGLATFTLSMVFLLTAAVVIAAARARAVDHERAAAQQRFSDLLESAPDGMVIVDETGVIVLVNARAKLMFGYAEQELVGQPVEVLLPAAVRAAHREHRAGFAAAPAARGMGGDLELEAVRRDGSTFLVEVSLSPLQTPGGLLVSSAIRDVTARAAREAEEAAIRRVAELVAQNGAPGVVFDAVAREIGDLLSATSAAVMRFDAERREGRIVGGWNVDGAQIKGARFDLDGRTASSAVFRTGRAACVEDLADAVDGVGPLVTAASLRTGVAAPIRVAGQLWGAVGAGFAGPATDEALVRLDRFAVLVALAIANREQELALREAEGLHRALLDNLPGTAVTLYDEDLRVQSIRGPILREAGVDPAQFLGRPICETVPAATLAIVEPLLRTALEGHGGATEYRSSATGGDIHIEVVPHRDGEGRIVGAMSVSRDITARLERERALDASRAELALAKQSLEAILLHTPAAVFLKDRDQRFLVANAETARVVGFPGQDITGRSLWDMYPHDVVEILDANDAAVMNAGTPVKFEETAPDQDDDGRTHTWLAVKFPVRDQSDAVVGIGGISMDITDHKEAELARRAAEERFEVMFENAAVPMSVIALEGEDAGKVLDANPAYAELLGCDRDEIIGHGVATWMHPDDHESAYARPMRQLADGEVDRTRFERRYLHRDGHVVWTLVTNAAYTDAHGRRIAVGQILDISDRKHLEGRLQELADHDPLTGLFNRRRFQNELDGRLAHARRYGGTIAVLAIDLDGFKFVNDSLGHAVGDELVTRLGGVLRRSLRESDVVARTGGDEFAVILPGADEAGAREVASKLVIELRNAGKIVDRHRHANVTASIGITILGDGEQITAEDLLVEADIAMYDAKAAGKNGYAIHQRDEGRREQIQVRQDWLARLRDAVEHERFELFAQPIVPVCSNGLPRYELLLRLPDGHGDLIPPGSFLYNAERFNLIGQIDFWVMTQAVRLLHHQHACGHDLAVSINVSAKTINGGGVIDHLRSLMARWPIPTGRLVLELTETAAIANIERAQELASDLHELGCGLALDDFGAGFATFYYLKHLRFDFVKIDGEFIKRLPDNPTDQLVVKAVVDIARGMGADTIAEYVQDDATLDVLTRLGVGYAQGYHTGRPVALSSILTASPADA</sequence>
<feature type="transmembrane region" description="Helical" evidence="1">
    <location>
        <begin position="33"/>
        <end position="52"/>
    </location>
</feature>
<dbReference type="PANTHER" id="PTHR44757">
    <property type="entry name" value="DIGUANYLATE CYCLASE DGCP"/>
    <property type="match status" value="1"/>
</dbReference>
<dbReference type="Pfam" id="PF08448">
    <property type="entry name" value="PAS_4"/>
    <property type="match status" value="2"/>
</dbReference>
<dbReference type="NCBIfam" id="TIGR00229">
    <property type="entry name" value="sensory_box"/>
    <property type="match status" value="3"/>
</dbReference>
<protein>
    <recommendedName>
        <fullName evidence="7">EAL domain-containing protein</fullName>
    </recommendedName>
</protein>
<dbReference type="KEGG" id="parq:DSM112329_00464"/>
<dbReference type="Pfam" id="PF01590">
    <property type="entry name" value="GAF"/>
    <property type="match status" value="1"/>
</dbReference>
<dbReference type="FunFam" id="3.30.70.270:FF:000001">
    <property type="entry name" value="Diguanylate cyclase domain protein"/>
    <property type="match status" value="1"/>
</dbReference>
<dbReference type="Gene3D" id="3.20.20.450">
    <property type="entry name" value="EAL domain"/>
    <property type="match status" value="1"/>
</dbReference>
<feature type="domain" description="PAC" evidence="3">
    <location>
        <begin position="625"/>
        <end position="676"/>
    </location>
</feature>
<feature type="domain" description="PAS" evidence="2">
    <location>
        <begin position="267"/>
        <end position="319"/>
    </location>
</feature>
<dbReference type="Pfam" id="PF00990">
    <property type="entry name" value="GGDEF"/>
    <property type="match status" value="1"/>
</dbReference>
<evidence type="ECO:0000259" key="4">
    <source>
        <dbReference type="PROSITE" id="PS50883"/>
    </source>
</evidence>
<dbReference type="InterPro" id="IPR000014">
    <property type="entry name" value="PAS"/>
</dbReference>
<dbReference type="InterPro" id="IPR000700">
    <property type="entry name" value="PAS-assoc_C"/>
</dbReference>
<dbReference type="EMBL" id="CP114014">
    <property type="protein sequence ID" value="XAY03644.1"/>
    <property type="molecule type" value="Genomic_DNA"/>
</dbReference>
<dbReference type="CDD" id="cd00130">
    <property type="entry name" value="PAS"/>
    <property type="match status" value="3"/>
</dbReference>
<feature type="domain" description="GGDEF" evidence="5">
    <location>
        <begin position="974"/>
        <end position="1109"/>
    </location>
</feature>
<dbReference type="InterPro" id="IPR035919">
    <property type="entry name" value="EAL_sf"/>
</dbReference>
<dbReference type="InterPro" id="IPR003018">
    <property type="entry name" value="GAF"/>
</dbReference>
<feature type="transmembrane region" description="Helical" evidence="1">
    <location>
        <begin position="132"/>
        <end position="152"/>
    </location>
</feature>
<dbReference type="SMART" id="SM00065">
    <property type="entry name" value="GAF"/>
    <property type="match status" value="1"/>
</dbReference>
<dbReference type="SMART" id="SM00267">
    <property type="entry name" value="GGDEF"/>
    <property type="match status" value="1"/>
</dbReference>
<organism evidence="6">
    <name type="scientific">Paraconexibacter sp. AEG42_29</name>
    <dbReference type="NCBI Taxonomy" id="2997339"/>
    <lineage>
        <taxon>Bacteria</taxon>
        <taxon>Bacillati</taxon>
        <taxon>Actinomycetota</taxon>
        <taxon>Thermoleophilia</taxon>
        <taxon>Solirubrobacterales</taxon>
        <taxon>Paraconexibacteraceae</taxon>
        <taxon>Paraconexibacter</taxon>
    </lineage>
</organism>
<feature type="domain" description="PAS" evidence="2">
    <location>
        <begin position="684"/>
        <end position="747"/>
    </location>
</feature>
<dbReference type="InterPro" id="IPR043128">
    <property type="entry name" value="Rev_trsase/Diguanyl_cyclase"/>
</dbReference>
<feature type="domain" description="PAC" evidence="3">
    <location>
        <begin position="891"/>
        <end position="942"/>
    </location>
</feature>
<dbReference type="CDD" id="cd01948">
    <property type="entry name" value="EAL"/>
    <property type="match status" value="1"/>
</dbReference>
<feature type="transmembrane region" description="Helical" evidence="1">
    <location>
        <begin position="229"/>
        <end position="255"/>
    </location>
</feature>
<dbReference type="PROSITE" id="PS50113">
    <property type="entry name" value="PAC"/>
    <property type="match status" value="4"/>
</dbReference>
<dbReference type="InterPro" id="IPR052155">
    <property type="entry name" value="Biofilm_reg_signaling"/>
</dbReference>
<evidence type="ECO:0000256" key="1">
    <source>
        <dbReference type="SAM" id="Phobius"/>
    </source>
</evidence>
<dbReference type="InterPro" id="IPR013656">
    <property type="entry name" value="PAS_4"/>
</dbReference>
<dbReference type="Gene3D" id="3.30.450.40">
    <property type="match status" value="1"/>
</dbReference>
<feature type="transmembrane region" description="Helical" evidence="1">
    <location>
        <begin position="204"/>
        <end position="223"/>
    </location>
</feature>
<dbReference type="Gene3D" id="3.30.450.20">
    <property type="entry name" value="PAS domain"/>
    <property type="match status" value="4"/>
</dbReference>
<dbReference type="GO" id="GO:0006355">
    <property type="term" value="P:regulation of DNA-templated transcription"/>
    <property type="evidence" value="ECO:0007669"/>
    <property type="project" value="InterPro"/>
</dbReference>
<keyword evidence="1" id="KW-1133">Transmembrane helix</keyword>
<dbReference type="Pfam" id="PF00989">
    <property type="entry name" value="PAS"/>
    <property type="match status" value="2"/>
</dbReference>
<dbReference type="PROSITE" id="PS50112">
    <property type="entry name" value="PAS"/>
    <property type="match status" value="3"/>
</dbReference>
<dbReference type="InterPro" id="IPR035965">
    <property type="entry name" value="PAS-like_dom_sf"/>
</dbReference>
<feature type="transmembrane region" description="Helical" evidence="1">
    <location>
        <begin position="64"/>
        <end position="82"/>
    </location>
</feature>
<evidence type="ECO:0000313" key="6">
    <source>
        <dbReference type="EMBL" id="XAY03644.1"/>
    </source>
</evidence>
<evidence type="ECO:0000259" key="2">
    <source>
        <dbReference type="PROSITE" id="PS50112"/>
    </source>
</evidence>
<dbReference type="SUPFAM" id="SSF55785">
    <property type="entry name" value="PYP-like sensor domain (PAS domain)"/>
    <property type="match status" value="4"/>
</dbReference>
<evidence type="ECO:0000259" key="3">
    <source>
        <dbReference type="PROSITE" id="PS50113"/>
    </source>
</evidence>
<dbReference type="SMART" id="SM00052">
    <property type="entry name" value="EAL"/>
    <property type="match status" value="1"/>
</dbReference>
<feature type="domain" description="PAS" evidence="2">
    <location>
        <begin position="812"/>
        <end position="887"/>
    </location>
</feature>
<dbReference type="SMART" id="SM00091">
    <property type="entry name" value="PAS"/>
    <property type="match status" value="4"/>
</dbReference>
<reference evidence="6" key="1">
    <citation type="submission" date="2022-12" db="EMBL/GenBank/DDBJ databases">
        <title>Paraconexibacter alkalitolerans sp. nov. and Baekduia alba sp. nov., isolated from soil and emended description of the genera Paraconexibacter (Chun et al., 2020) and Baekduia (An et al., 2020).</title>
        <authorList>
            <person name="Vieira S."/>
            <person name="Huber K.J."/>
            <person name="Geppert A."/>
            <person name="Wolf J."/>
            <person name="Neumann-Schaal M."/>
            <person name="Muesken M."/>
            <person name="Overmann J."/>
        </authorList>
    </citation>
    <scope>NUCLEOTIDE SEQUENCE</scope>
    <source>
        <strain evidence="6">AEG42_29</strain>
    </source>
</reference>
<dbReference type="NCBIfam" id="TIGR00254">
    <property type="entry name" value="GGDEF"/>
    <property type="match status" value="1"/>
</dbReference>
<dbReference type="InterPro" id="IPR029787">
    <property type="entry name" value="Nucleotide_cyclase"/>
</dbReference>
<dbReference type="InterPro" id="IPR001610">
    <property type="entry name" value="PAC"/>
</dbReference>
<dbReference type="InterPro" id="IPR001633">
    <property type="entry name" value="EAL_dom"/>
</dbReference>
<feature type="transmembrane region" description="Helical" evidence="1">
    <location>
        <begin position="164"/>
        <end position="183"/>
    </location>
</feature>
<evidence type="ECO:0000259" key="5">
    <source>
        <dbReference type="PROSITE" id="PS50887"/>
    </source>
</evidence>
<dbReference type="CDD" id="cd01949">
    <property type="entry name" value="GGDEF"/>
    <property type="match status" value="1"/>
</dbReference>
<feature type="domain" description="PAC" evidence="3">
    <location>
        <begin position="344"/>
        <end position="394"/>
    </location>
</feature>
<dbReference type="Pfam" id="PF00563">
    <property type="entry name" value="EAL"/>
    <property type="match status" value="1"/>
</dbReference>
<dbReference type="PROSITE" id="PS50883">
    <property type="entry name" value="EAL"/>
    <property type="match status" value="1"/>
</dbReference>
<accession>A0AAU7APN9</accession>
<keyword evidence="1" id="KW-0812">Transmembrane</keyword>
<dbReference type="InterPro" id="IPR029016">
    <property type="entry name" value="GAF-like_dom_sf"/>
</dbReference>
<dbReference type="InterPro" id="IPR000160">
    <property type="entry name" value="GGDEF_dom"/>
</dbReference>
<feature type="domain" description="PAC" evidence="3">
    <location>
        <begin position="757"/>
        <end position="811"/>
    </location>
</feature>
<keyword evidence="1" id="KW-0472">Membrane</keyword>
<gene>
    <name evidence="6" type="ORF">DSM112329_00464</name>
</gene>
<proteinExistence type="predicted"/>
<feature type="domain" description="EAL" evidence="4">
    <location>
        <begin position="1120"/>
        <end position="1373"/>
    </location>
</feature>
<dbReference type="SUPFAM" id="SSF141868">
    <property type="entry name" value="EAL domain-like"/>
    <property type="match status" value="1"/>
</dbReference>
<name>A0AAU7APN9_9ACTN</name>